<proteinExistence type="predicted"/>
<dbReference type="EMBL" id="MCFL01000083">
    <property type="protein sequence ID" value="ORZ30508.1"/>
    <property type="molecule type" value="Genomic_DNA"/>
</dbReference>
<dbReference type="Proteomes" id="UP000193411">
    <property type="component" value="Unassembled WGS sequence"/>
</dbReference>
<comment type="caution">
    <text evidence="1">The sequence shown here is derived from an EMBL/GenBank/DDBJ whole genome shotgun (WGS) entry which is preliminary data.</text>
</comment>
<accession>A0A1Y2H7E2</accession>
<keyword evidence="2" id="KW-1185">Reference proteome</keyword>
<sequence>MGGGMRQRRISRMAATALETATSASFAMSSSIRVLPCRRKVLQVLWVVDKRVEGLLDEARFVAQEHRAPGLGRVHGVEMHFDGPLVA</sequence>
<name>A0A1Y2H7E2_9FUNG</name>
<evidence type="ECO:0000313" key="2">
    <source>
        <dbReference type="Proteomes" id="UP000193411"/>
    </source>
</evidence>
<dbReference type="AlphaFoldDB" id="A0A1Y2H7E2"/>
<gene>
    <name evidence="1" type="ORF">BCR44DRAFT_1444741</name>
</gene>
<evidence type="ECO:0000313" key="1">
    <source>
        <dbReference type="EMBL" id="ORZ30508.1"/>
    </source>
</evidence>
<organism evidence="1 2">
    <name type="scientific">Catenaria anguillulae PL171</name>
    <dbReference type="NCBI Taxonomy" id="765915"/>
    <lineage>
        <taxon>Eukaryota</taxon>
        <taxon>Fungi</taxon>
        <taxon>Fungi incertae sedis</taxon>
        <taxon>Blastocladiomycota</taxon>
        <taxon>Blastocladiomycetes</taxon>
        <taxon>Blastocladiales</taxon>
        <taxon>Catenariaceae</taxon>
        <taxon>Catenaria</taxon>
    </lineage>
</organism>
<reference evidence="1 2" key="1">
    <citation type="submission" date="2016-07" db="EMBL/GenBank/DDBJ databases">
        <title>Pervasive Adenine N6-methylation of Active Genes in Fungi.</title>
        <authorList>
            <consortium name="DOE Joint Genome Institute"/>
            <person name="Mondo S.J."/>
            <person name="Dannebaum R.O."/>
            <person name="Kuo R.C."/>
            <person name="Labutti K."/>
            <person name="Haridas S."/>
            <person name="Kuo A."/>
            <person name="Salamov A."/>
            <person name="Ahrendt S.R."/>
            <person name="Lipzen A."/>
            <person name="Sullivan W."/>
            <person name="Andreopoulos W.B."/>
            <person name="Clum A."/>
            <person name="Lindquist E."/>
            <person name="Daum C."/>
            <person name="Ramamoorthy G.K."/>
            <person name="Gryganskyi A."/>
            <person name="Culley D."/>
            <person name="Magnuson J.K."/>
            <person name="James T.Y."/>
            <person name="O'Malley M.A."/>
            <person name="Stajich J.E."/>
            <person name="Spatafora J.W."/>
            <person name="Visel A."/>
            <person name="Grigoriev I.V."/>
        </authorList>
    </citation>
    <scope>NUCLEOTIDE SEQUENCE [LARGE SCALE GENOMIC DNA]</scope>
    <source>
        <strain evidence="1 2">PL171</strain>
    </source>
</reference>
<protein>
    <submittedName>
        <fullName evidence="1">Uncharacterized protein</fullName>
    </submittedName>
</protein>